<dbReference type="HAMAP" id="MF_01973">
    <property type="entry name" value="lon_bact"/>
    <property type="match status" value="1"/>
</dbReference>
<feature type="compositionally biased region" description="Basic residues" evidence="15">
    <location>
        <begin position="812"/>
        <end position="823"/>
    </location>
</feature>
<dbReference type="Gene3D" id="2.30.130.40">
    <property type="entry name" value="LON domain-like"/>
    <property type="match status" value="1"/>
</dbReference>
<evidence type="ECO:0000256" key="9">
    <source>
        <dbReference type="HAMAP-Rule" id="MF_01973"/>
    </source>
</evidence>
<dbReference type="FunFam" id="1.20.5.5270:FF:000002">
    <property type="entry name" value="Lon protease homolog"/>
    <property type="match status" value="1"/>
</dbReference>
<dbReference type="InterPro" id="IPR003959">
    <property type="entry name" value="ATPase_AAA_core"/>
</dbReference>
<dbReference type="GO" id="GO:0004176">
    <property type="term" value="F:ATP-dependent peptidase activity"/>
    <property type="evidence" value="ECO:0007669"/>
    <property type="project" value="UniProtKB-UniRule"/>
</dbReference>
<organism evidence="18 19">
    <name type="scientific">Candidatus Wirthbacteria bacterium CG2_30_54_11</name>
    <dbReference type="NCBI Taxonomy" id="1817892"/>
    <lineage>
        <taxon>Bacteria</taxon>
        <taxon>Candidatus Wirthbacteria</taxon>
    </lineage>
</organism>
<dbReference type="AlphaFoldDB" id="A0A1J5IRJ7"/>
<evidence type="ECO:0000259" key="17">
    <source>
        <dbReference type="PROSITE" id="PS51787"/>
    </source>
</evidence>
<evidence type="ECO:0000256" key="15">
    <source>
        <dbReference type="SAM" id="MobiDB-lite"/>
    </source>
</evidence>
<evidence type="ECO:0000256" key="7">
    <source>
        <dbReference type="ARBA" id="ARBA00022840"/>
    </source>
</evidence>
<dbReference type="STRING" id="1817892.AUK40_00455"/>
<dbReference type="SUPFAM" id="SSF88697">
    <property type="entry name" value="PUA domain-like"/>
    <property type="match status" value="1"/>
</dbReference>
<dbReference type="InterPro" id="IPR008269">
    <property type="entry name" value="Lon_proteolytic"/>
</dbReference>
<evidence type="ECO:0000256" key="6">
    <source>
        <dbReference type="ARBA" id="ARBA00022825"/>
    </source>
</evidence>
<keyword evidence="8 9" id="KW-0346">Stress response</keyword>
<dbReference type="CDD" id="cd19500">
    <property type="entry name" value="RecA-like_Lon"/>
    <property type="match status" value="1"/>
</dbReference>
<comment type="induction">
    <text evidence="9">By heat shock.</text>
</comment>
<dbReference type="PROSITE" id="PS01046">
    <property type="entry name" value="LON_SER"/>
    <property type="match status" value="1"/>
</dbReference>
<comment type="caution">
    <text evidence="18">The sequence shown here is derived from an EMBL/GenBank/DDBJ whole genome shotgun (WGS) entry which is preliminary data.</text>
</comment>
<keyword evidence="2 9" id="KW-0963">Cytoplasm</keyword>
<dbReference type="SMART" id="SM00464">
    <property type="entry name" value="LON"/>
    <property type="match status" value="1"/>
</dbReference>
<feature type="domain" description="Lon proteolytic" evidence="16">
    <location>
        <begin position="609"/>
        <end position="790"/>
    </location>
</feature>
<dbReference type="PIRSF" id="PIRSF001174">
    <property type="entry name" value="Lon_proteas"/>
    <property type="match status" value="1"/>
</dbReference>
<keyword evidence="6 9" id="KW-0720">Serine protease</keyword>
<evidence type="ECO:0000256" key="5">
    <source>
        <dbReference type="ARBA" id="ARBA00022801"/>
    </source>
</evidence>
<keyword evidence="7 9" id="KW-0067">ATP-binding</keyword>
<comment type="function">
    <text evidence="9">ATP-dependent serine protease that mediates the selective degradation of mutant and abnormal proteins as well as certain short-lived regulatory proteins. Required for cellular homeostasis and for survival from DNA damage and developmental changes induced by stress. Degrades polypeptides processively to yield small peptide fragments that are 5 to 10 amino acids long. Binds to DNA in a double-stranded, site-specific manner.</text>
</comment>
<dbReference type="InterPro" id="IPR020568">
    <property type="entry name" value="Ribosomal_Su5_D2-typ_SF"/>
</dbReference>
<sequence>MVIDRLKSKITENLEQFTSNEIQEIPEELSIIPLKDSVVFPLTVSPIKIEKKESIEAIEQAMGKNKIIGVVAFREGSKEHKPENLYGIGTAVLIHKMLKIPNQGLVLIVQGLEKIRIQQLVQTEPFWRAKVEILPEETPKTEQSEALMRNALAQIQKLISLVPYLPEELQVAASEVDDPLKLAYLIASLIRMKLGEKQEILELPDHVSKLKKSVSIMNREVELLELGSKIQSDVQGELDKSKKEYFLRQQLRAIQKELGEDDDGQAEIEELTQKIEAAKLPAEVSEEAQKELKRLKRMPPSASEYHVIRTYLDWLIEIPWSVQTEDNLDLKQARTILDDDHYDLKKIKDRIVEYLAVRKLKNDMKGPILCLIGPPGVGKTSLGKSIARALGRKFIRQSLGGMHDEAEIRGHRKTYIGAMPGKIIQSLKRAGTNNPVFMLDEIDKIGQDFRGDPSSALLEVLDPEQNNTFMDHYLGLNFDLSKVLFIATGNSADTIQKPLLDRMEVLYLSGYSLEEKMHIAQKYLVPKQIREHGLDAAKVTFSEDSLKKLIGAYTRESGVRNLEREIANVCRKIATRVATGNKHAIAITPARIEKFLGQEKVTPEVAQRTSKAGVATGLAWTPSGGEILFIEATKMPGEKGLMLTGQLGEVMQESAKTALSLIRSRAAALKIDPDFFKKMDLHLHVPAGAIPKDGPSAGITMATALTSLLLDRPVNKDIAMTGEITLSGLVLPIGGLKEKTLAAKRAGITTLIVPKRNKKDIDEIDKELLKGLRFIFVDTIEEVLKHALLSPVAAPAKKATAQTKKTAVQSVRTKKPVKALRTK</sequence>
<dbReference type="InterPro" id="IPR015947">
    <property type="entry name" value="PUA-like_sf"/>
</dbReference>
<feature type="active site" evidence="9 11">
    <location>
        <position position="739"/>
    </location>
</feature>
<proteinExistence type="evidence at transcript level"/>
<evidence type="ECO:0000256" key="13">
    <source>
        <dbReference type="PROSITE-ProRule" id="PRU01122"/>
    </source>
</evidence>
<dbReference type="FunFam" id="3.40.50.300:FF:000382">
    <property type="entry name" value="Lon protease homolog 2, peroxisomal"/>
    <property type="match status" value="1"/>
</dbReference>
<dbReference type="GO" id="GO:0016887">
    <property type="term" value="F:ATP hydrolysis activity"/>
    <property type="evidence" value="ECO:0007669"/>
    <property type="project" value="UniProtKB-UniRule"/>
</dbReference>
<dbReference type="Pfam" id="PF22667">
    <property type="entry name" value="Lon_lid"/>
    <property type="match status" value="1"/>
</dbReference>
<comment type="subunit">
    <text evidence="9 10">Homohexamer. Organized in a ring with a central cavity.</text>
</comment>
<dbReference type="GO" id="GO:0034605">
    <property type="term" value="P:cellular response to heat"/>
    <property type="evidence" value="ECO:0007669"/>
    <property type="project" value="UniProtKB-UniRule"/>
</dbReference>
<dbReference type="Proteomes" id="UP000183245">
    <property type="component" value="Unassembled WGS sequence"/>
</dbReference>
<dbReference type="PROSITE" id="PS51787">
    <property type="entry name" value="LON_N"/>
    <property type="match status" value="1"/>
</dbReference>
<dbReference type="InterPro" id="IPR054594">
    <property type="entry name" value="Lon_lid"/>
</dbReference>
<dbReference type="Gene3D" id="3.40.50.300">
    <property type="entry name" value="P-loop containing nucleotide triphosphate hydrolases"/>
    <property type="match status" value="1"/>
</dbReference>
<evidence type="ECO:0000256" key="3">
    <source>
        <dbReference type="ARBA" id="ARBA00022670"/>
    </source>
</evidence>
<dbReference type="Pfam" id="PF00004">
    <property type="entry name" value="AAA"/>
    <property type="match status" value="1"/>
</dbReference>
<dbReference type="InterPro" id="IPR027065">
    <property type="entry name" value="Lon_Prtase"/>
</dbReference>
<evidence type="ECO:0000256" key="2">
    <source>
        <dbReference type="ARBA" id="ARBA00022490"/>
    </source>
</evidence>
<dbReference type="Pfam" id="PF05362">
    <property type="entry name" value="Lon_C"/>
    <property type="match status" value="1"/>
</dbReference>
<dbReference type="Pfam" id="PF02190">
    <property type="entry name" value="LON_substr_bdg"/>
    <property type="match status" value="1"/>
</dbReference>
<evidence type="ECO:0000256" key="1">
    <source>
        <dbReference type="ARBA" id="ARBA00004496"/>
    </source>
</evidence>
<dbReference type="EMBL" id="MNZT01000009">
    <property type="protein sequence ID" value="OIP99777.1"/>
    <property type="molecule type" value="Genomic_DNA"/>
</dbReference>
<dbReference type="Gene3D" id="1.10.8.60">
    <property type="match status" value="1"/>
</dbReference>
<dbReference type="GO" id="GO:0005524">
    <property type="term" value="F:ATP binding"/>
    <property type="evidence" value="ECO:0007669"/>
    <property type="project" value="UniProtKB-UniRule"/>
</dbReference>
<dbReference type="Gene3D" id="1.20.58.1480">
    <property type="match status" value="1"/>
</dbReference>
<dbReference type="InterPro" id="IPR003111">
    <property type="entry name" value="Lon_prtase_N"/>
</dbReference>
<dbReference type="Gene3D" id="1.20.5.5270">
    <property type="match status" value="1"/>
</dbReference>
<evidence type="ECO:0000256" key="4">
    <source>
        <dbReference type="ARBA" id="ARBA00022741"/>
    </source>
</evidence>
<evidence type="ECO:0000313" key="19">
    <source>
        <dbReference type="Proteomes" id="UP000183245"/>
    </source>
</evidence>
<dbReference type="InterPro" id="IPR008268">
    <property type="entry name" value="Peptidase_S16_AS"/>
</dbReference>
<evidence type="ECO:0000256" key="10">
    <source>
        <dbReference type="PIRNR" id="PIRNR001174"/>
    </source>
</evidence>
<dbReference type="InterPro" id="IPR003593">
    <property type="entry name" value="AAA+_ATPase"/>
</dbReference>
<dbReference type="InterPro" id="IPR014721">
    <property type="entry name" value="Ribsml_uS5_D2-typ_fold_subgr"/>
</dbReference>
<keyword evidence="4 9" id="KW-0547">Nucleotide-binding</keyword>
<feature type="binding site" evidence="9 12">
    <location>
        <begin position="373"/>
        <end position="380"/>
    </location>
    <ligand>
        <name>ATP</name>
        <dbReference type="ChEBI" id="CHEBI:30616"/>
    </ligand>
</feature>
<accession>A0A1J5IRJ7</accession>
<dbReference type="InterPro" id="IPR004815">
    <property type="entry name" value="Lon_bac/euk-typ"/>
</dbReference>
<evidence type="ECO:0000256" key="11">
    <source>
        <dbReference type="PIRSR" id="PIRSR001174-1"/>
    </source>
</evidence>
<feature type="region of interest" description="Disordered" evidence="15">
    <location>
        <begin position="798"/>
        <end position="823"/>
    </location>
</feature>
<evidence type="ECO:0000256" key="14">
    <source>
        <dbReference type="RuleBase" id="RU000591"/>
    </source>
</evidence>
<comment type="subcellular location">
    <subcellularLocation>
        <location evidence="1 9 10">Cytoplasm</location>
    </subcellularLocation>
</comment>
<dbReference type="InterPro" id="IPR027417">
    <property type="entry name" value="P-loop_NTPase"/>
</dbReference>
<dbReference type="GO" id="GO:0004252">
    <property type="term" value="F:serine-type endopeptidase activity"/>
    <property type="evidence" value="ECO:0007669"/>
    <property type="project" value="UniProtKB-UniRule"/>
</dbReference>
<dbReference type="InterPro" id="IPR027543">
    <property type="entry name" value="Lon_bac"/>
</dbReference>
<evidence type="ECO:0000313" key="18">
    <source>
        <dbReference type="EMBL" id="OIP99777.1"/>
    </source>
</evidence>
<name>A0A1J5IRJ7_9BACT</name>
<dbReference type="SUPFAM" id="SSF52540">
    <property type="entry name" value="P-loop containing nucleoside triphosphate hydrolases"/>
    <property type="match status" value="1"/>
</dbReference>
<dbReference type="InterPro" id="IPR046336">
    <property type="entry name" value="Lon_prtase_N_sf"/>
</dbReference>
<dbReference type="GO" id="GO:0005737">
    <property type="term" value="C:cytoplasm"/>
    <property type="evidence" value="ECO:0007669"/>
    <property type="project" value="UniProtKB-SubCell"/>
</dbReference>
<dbReference type="Gene3D" id="3.30.230.10">
    <property type="match status" value="1"/>
</dbReference>
<feature type="compositionally biased region" description="Low complexity" evidence="15">
    <location>
        <begin position="798"/>
        <end position="809"/>
    </location>
</feature>
<keyword evidence="5 9" id="KW-0378">Hydrolase</keyword>
<evidence type="ECO:0000256" key="12">
    <source>
        <dbReference type="PIRSR" id="PIRSR001174-2"/>
    </source>
</evidence>
<feature type="active site" evidence="9 11">
    <location>
        <position position="696"/>
    </location>
</feature>
<dbReference type="EC" id="3.4.21.53" evidence="9 10"/>
<dbReference type="PROSITE" id="PS51786">
    <property type="entry name" value="LON_PROTEOLYTIC"/>
    <property type="match status" value="1"/>
</dbReference>
<evidence type="ECO:0000256" key="8">
    <source>
        <dbReference type="ARBA" id="ARBA00023016"/>
    </source>
</evidence>
<keyword evidence="3 9" id="KW-0645">Protease</keyword>
<comment type="catalytic activity">
    <reaction evidence="9 10 13">
        <text>Hydrolysis of proteins in presence of ATP.</text>
        <dbReference type="EC" id="3.4.21.53"/>
    </reaction>
</comment>
<dbReference type="NCBIfam" id="TIGR00763">
    <property type="entry name" value="lon"/>
    <property type="match status" value="1"/>
</dbReference>
<dbReference type="GO" id="GO:0006515">
    <property type="term" value="P:protein quality control for misfolded or incompletely synthesized proteins"/>
    <property type="evidence" value="ECO:0007669"/>
    <property type="project" value="UniProtKB-UniRule"/>
</dbReference>
<dbReference type="PRINTS" id="PR00830">
    <property type="entry name" value="ENDOLAPTASE"/>
</dbReference>
<gene>
    <name evidence="9" type="primary">lon</name>
    <name evidence="18" type="ORF">AUK40_00455</name>
</gene>
<feature type="domain" description="Lon N-terminal" evidence="17">
    <location>
        <begin position="29"/>
        <end position="221"/>
    </location>
</feature>
<dbReference type="PANTHER" id="PTHR10046">
    <property type="entry name" value="ATP DEPENDENT LON PROTEASE FAMILY MEMBER"/>
    <property type="match status" value="1"/>
</dbReference>
<dbReference type="SUPFAM" id="SSF54211">
    <property type="entry name" value="Ribosomal protein S5 domain 2-like"/>
    <property type="match status" value="1"/>
</dbReference>
<comment type="similarity">
    <text evidence="9 10 13 14">Belongs to the peptidase S16 family.</text>
</comment>
<dbReference type="GO" id="GO:0043565">
    <property type="term" value="F:sequence-specific DNA binding"/>
    <property type="evidence" value="ECO:0007669"/>
    <property type="project" value="UniProtKB-UniRule"/>
</dbReference>
<protein>
    <recommendedName>
        <fullName evidence="9 10">Lon protease</fullName>
        <ecNumber evidence="9 10">3.4.21.53</ecNumber>
    </recommendedName>
    <alternativeName>
        <fullName evidence="9">ATP-dependent protease La</fullName>
    </alternativeName>
</protein>
<evidence type="ECO:0000259" key="16">
    <source>
        <dbReference type="PROSITE" id="PS51786"/>
    </source>
</evidence>
<dbReference type="SMART" id="SM00382">
    <property type="entry name" value="AAA"/>
    <property type="match status" value="1"/>
</dbReference>
<reference evidence="18" key="1">
    <citation type="journal article" date="2016" name="Environ. Microbiol.">
        <title>Genomic resolution of a cold subsurface aquifer community provides metabolic insights for novel microbes adapted to high CO concentrations.</title>
        <authorList>
            <person name="Probst A.J."/>
            <person name="Castelle C.J."/>
            <person name="Singh A."/>
            <person name="Brown C.T."/>
            <person name="Anantharaman K."/>
            <person name="Sharon I."/>
            <person name="Hug L.A."/>
            <person name="Burstein D."/>
            <person name="Emerson J.B."/>
            <person name="Thomas B.C."/>
            <person name="Banfield J.F."/>
        </authorList>
    </citation>
    <scope>NUCLEOTIDE SEQUENCE [LARGE SCALE GENOMIC DNA]</scope>
    <source>
        <strain evidence="18">CG2_30_54_11</strain>
    </source>
</reference>